<dbReference type="InterPro" id="IPR042407">
    <property type="entry name" value="NCBP2-AS2"/>
</dbReference>
<evidence type="ECO:0000256" key="1">
    <source>
        <dbReference type="SAM" id="MobiDB-lite"/>
    </source>
</evidence>
<accession>A0A8C6Z1E7</accession>
<proteinExistence type="predicted"/>
<dbReference type="Ensembl" id="ENSNPET00000006414.1">
    <property type="protein sequence ID" value="ENSNPEP00000006258.1"/>
    <property type="gene ID" value="ENSNPEG00000004734.1"/>
</dbReference>
<reference evidence="2" key="2">
    <citation type="submission" date="2025-09" db="UniProtKB">
        <authorList>
            <consortium name="Ensembl"/>
        </authorList>
    </citation>
    <scope>IDENTIFICATION</scope>
</reference>
<evidence type="ECO:0000313" key="2">
    <source>
        <dbReference type="Ensembl" id="ENSNPEP00000006258.1"/>
    </source>
</evidence>
<dbReference type="Proteomes" id="UP000694420">
    <property type="component" value="Unplaced"/>
</dbReference>
<sequence>MVLRRVLWALLSDARLVEKLSESRPVRAAARLTAAAIVRAQLGGRRAARDLLGGEGLSRRLSRLRDTFRRELEEGARRRGWPRPPGSGPGRPGAER</sequence>
<keyword evidence="3" id="KW-1185">Reference proteome</keyword>
<name>A0A8C6Z1E7_NOTPE</name>
<organism evidence="2 3">
    <name type="scientific">Nothoprocta perdicaria</name>
    <name type="common">Chilean tinamou</name>
    <name type="synonym">Crypturus perdicarius</name>
    <dbReference type="NCBI Taxonomy" id="30464"/>
    <lineage>
        <taxon>Eukaryota</taxon>
        <taxon>Metazoa</taxon>
        <taxon>Chordata</taxon>
        <taxon>Craniata</taxon>
        <taxon>Vertebrata</taxon>
        <taxon>Euteleostomi</taxon>
        <taxon>Archelosauria</taxon>
        <taxon>Archosauria</taxon>
        <taxon>Dinosauria</taxon>
        <taxon>Saurischia</taxon>
        <taxon>Theropoda</taxon>
        <taxon>Coelurosauria</taxon>
        <taxon>Aves</taxon>
        <taxon>Palaeognathae</taxon>
        <taxon>Tinamiformes</taxon>
        <taxon>Tinamidae</taxon>
        <taxon>Nothoprocta</taxon>
    </lineage>
</organism>
<dbReference type="PANTHER" id="PTHR41161">
    <property type="entry name" value="PROTEIN NCBP2AS2"/>
    <property type="match status" value="1"/>
</dbReference>
<reference evidence="2" key="1">
    <citation type="submission" date="2025-08" db="UniProtKB">
        <authorList>
            <consortium name="Ensembl"/>
        </authorList>
    </citation>
    <scope>IDENTIFICATION</scope>
</reference>
<dbReference type="PANTHER" id="PTHR41161:SF1">
    <property type="entry name" value="PROTEIN NCBP2AS2"/>
    <property type="match status" value="1"/>
</dbReference>
<feature type="region of interest" description="Disordered" evidence="1">
    <location>
        <begin position="73"/>
        <end position="96"/>
    </location>
</feature>
<protein>
    <submittedName>
        <fullName evidence="2">Uncharacterized protein</fullName>
    </submittedName>
</protein>
<evidence type="ECO:0000313" key="3">
    <source>
        <dbReference type="Proteomes" id="UP000694420"/>
    </source>
</evidence>
<dbReference type="AlphaFoldDB" id="A0A8C6Z1E7"/>